<evidence type="ECO:0000313" key="1">
    <source>
        <dbReference type="EMBL" id="CAL4951205.1"/>
    </source>
</evidence>
<keyword evidence="2" id="KW-1185">Reference proteome</keyword>
<dbReference type="EMBL" id="OZ075127">
    <property type="protein sequence ID" value="CAL4951205.1"/>
    <property type="molecule type" value="Genomic_DNA"/>
</dbReference>
<protein>
    <submittedName>
        <fullName evidence="1">Uncharacterized protein</fullName>
    </submittedName>
</protein>
<reference evidence="2" key="1">
    <citation type="submission" date="2024-06" db="EMBL/GenBank/DDBJ databases">
        <authorList>
            <person name="Ryan C."/>
        </authorList>
    </citation>
    <scope>NUCLEOTIDE SEQUENCE [LARGE SCALE GENOMIC DNA]</scope>
</reference>
<evidence type="ECO:0000313" key="2">
    <source>
        <dbReference type="Proteomes" id="UP001497457"/>
    </source>
</evidence>
<gene>
    <name evidence="1" type="ORF">URODEC1_LOCUS38810</name>
</gene>
<dbReference type="AlphaFoldDB" id="A0ABC8YXP4"/>
<organism evidence="1 2">
    <name type="scientific">Urochloa decumbens</name>
    <dbReference type="NCBI Taxonomy" id="240449"/>
    <lineage>
        <taxon>Eukaryota</taxon>
        <taxon>Viridiplantae</taxon>
        <taxon>Streptophyta</taxon>
        <taxon>Embryophyta</taxon>
        <taxon>Tracheophyta</taxon>
        <taxon>Spermatophyta</taxon>
        <taxon>Magnoliopsida</taxon>
        <taxon>Liliopsida</taxon>
        <taxon>Poales</taxon>
        <taxon>Poaceae</taxon>
        <taxon>PACMAD clade</taxon>
        <taxon>Panicoideae</taxon>
        <taxon>Panicodae</taxon>
        <taxon>Paniceae</taxon>
        <taxon>Melinidinae</taxon>
        <taxon>Urochloa</taxon>
    </lineage>
</organism>
<dbReference type="Proteomes" id="UP001497457">
    <property type="component" value="Chromosome 17b"/>
</dbReference>
<sequence>MMIRRRSVQGSPVFRLSLRLRNRARRLFRRRRSRRLLSAFIKLRRELGKPVEVFDAEQLNRMLWTGQPDDGFYYLERFLPVSWADRSELCRKLYINVGVFKILAKVAAGGEEGDRTASLYTKPCSYYLEKPGRSGLGEIVAAVHADRTRGSTLWQTFKLERVDRIMDLVARCPELQGEARVQLPCKRPMLWDAAPNWLPKCPQLCRQTTNRVPADLLIRAFLCKRLLPIHGKKHSARSRNLPSQSATPYKKMVQIAPQPAVLEGVSHAPIVCHVPHVMNGPSKISGIFSSSTKAAVTGDKGADSTVLEKQDHLATGRDLKLSYA</sequence>
<accession>A0ABC8YXP4</accession>
<proteinExistence type="predicted"/>
<reference evidence="1 2" key="2">
    <citation type="submission" date="2024-10" db="EMBL/GenBank/DDBJ databases">
        <authorList>
            <person name="Ryan C."/>
        </authorList>
    </citation>
    <scope>NUCLEOTIDE SEQUENCE [LARGE SCALE GENOMIC DNA]</scope>
</reference>
<dbReference type="PANTHER" id="PTHR36478:SF18">
    <property type="entry name" value="LISH DOMAIN-CONTAINING PROTEIN"/>
    <property type="match status" value="1"/>
</dbReference>
<dbReference type="PANTHER" id="PTHR36478">
    <property type="entry name" value="OS04G0614237 PROTEIN-RELATED"/>
    <property type="match status" value="1"/>
</dbReference>
<name>A0ABC8YXP4_9POAL</name>